<dbReference type="Proteomes" id="UP000002051">
    <property type="component" value="Unassembled WGS sequence"/>
</dbReference>
<evidence type="ECO:0000313" key="8">
    <source>
        <dbReference type="EMBL" id="KEH43468.1"/>
    </source>
</evidence>
<keyword evidence="3" id="KW-0238">DNA-binding</keyword>
<evidence type="ECO:0000256" key="4">
    <source>
        <dbReference type="ARBA" id="ARBA00023163"/>
    </source>
</evidence>
<evidence type="ECO:0000313" key="10">
    <source>
        <dbReference type="EnsemblPlants" id="KEH43468"/>
    </source>
</evidence>
<dbReference type="OrthoDB" id="663846at2759"/>
<dbReference type="Proteomes" id="UP000265566">
    <property type="component" value="Chromosome 1"/>
</dbReference>
<evidence type="ECO:0000256" key="3">
    <source>
        <dbReference type="ARBA" id="ARBA00023125"/>
    </source>
</evidence>
<dbReference type="AlphaFoldDB" id="A0A072VPZ1"/>
<evidence type="ECO:0000256" key="5">
    <source>
        <dbReference type="ARBA" id="ARBA00023242"/>
    </source>
</evidence>
<gene>
    <name evidence="10" type="primary">25484910</name>
    <name evidence="8" type="ordered locus">MTR_1g094085</name>
    <name evidence="9" type="ORF">MtrunA17_Chr1g0199091</name>
</gene>
<dbReference type="SUPFAM" id="SSF47459">
    <property type="entry name" value="HLH, helix-loop-helix DNA-binding domain"/>
    <property type="match status" value="1"/>
</dbReference>
<dbReference type="EnsemblPlants" id="KEH43468">
    <property type="protein sequence ID" value="KEH43468"/>
    <property type="gene ID" value="MTR_1g094085"/>
</dbReference>
<dbReference type="HOGENOM" id="CLU_043465_1_0_1"/>
<dbReference type="PANTHER" id="PTHR16223">
    <property type="entry name" value="TRANSCRIPTION FACTOR BHLH83-RELATED"/>
    <property type="match status" value="1"/>
</dbReference>
<keyword evidence="2" id="KW-0805">Transcription regulation</keyword>
<dbReference type="InterPro" id="IPR045843">
    <property type="entry name" value="IND-like"/>
</dbReference>
<dbReference type="InterPro" id="IPR011598">
    <property type="entry name" value="bHLH_dom"/>
</dbReference>
<dbReference type="PROSITE" id="PS50888">
    <property type="entry name" value="BHLH"/>
    <property type="match status" value="1"/>
</dbReference>
<keyword evidence="4" id="KW-0804">Transcription</keyword>
<accession>A0A072VPZ1</accession>
<dbReference type="PANTHER" id="PTHR16223:SF383">
    <property type="entry name" value="TRANSCRIPTION FACTOR BHLH111"/>
    <property type="match status" value="1"/>
</dbReference>
<proteinExistence type="predicted"/>
<protein>
    <submittedName>
        <fullName evidence="8">BHLH transcription factor-like protein</fullName>
    </submittedName>
    <submittedName>
        <fullName evidence="9">Putative transcription factor bHLH family</fullName>
    </submittedName>
</protein>
<comment type="subcellular location">
    <subcellularLocation>
        <location evidence="1">Nucleus</location>
    </subcellularLocation>
</comment>
<dbReference type="EMBL" id="CM001217">
    <property type="protein sequence ID" value="KEH43468.1"/>
    <property type="molecule type" value="Genomic_DNA"/>
</dbReference>
<sequence length="533" mass="59615">MSEECGGNTIATSTTPLNWWYLQANSLSSNWNDVKHAWNNQMNNPNSSSSCEDQDISVSSTSFTNASNHSSLTVESSRRVFVEPHAPPSSNDFMAEHASDNQLWSHVLSGVDSNGELHNNQEIGENFLDGLSSKTMTNTMFDEPACDYLKKLDTTSWEYNTSGSTSFNTNFEKHLNGYSEALIENNERLTKLSNLVSTWSIAPPDPEVSSHFDSQTNNNLSTNLNNSNSSNMDHNHYTHDSDPNCHFKLPFGDSTSCTIREGVGNKMFPSCLDIQDMNKVKEEYHHHASEVMQGHVFRKSLNPNGYLDGFNSVGDHNGKFYEGLPNISPCTKNFSDVISFNSRLGRPVVGIHPQRPNMRYSNLSESKKQGLQTPSHMRTTNGRGEGTTREVKKKRSEESSEASLKKPKQDTSTTNSSSKVQAPKVKLGDKITALQQIVSPFGKTDTASVLFEAIGYIKYLEEQVQLLSNPYLKANSHKDPRGSYFDRKDKEDAKLDLRSKGLCLVPTSCTPIVYRENNGPDYWTPAYRGCMYR</sequence>
<dbReference type="InterPro" id="IPR036638">
    <property type="entry name" value="HLH_DNA-bd_sf"/>
</dbReference>
<feature type="compositionally biased region" description="Polar residues" evidence="6">
    <location>
        <begin position="410"/>
        <end position="420"/>
    </location>
</feature>
<evidence type="ECO:0000256" key="1">
    <source>
        <dbReference type="ARBA" id="ARBA00004123"/>
    </source>
</evidence>
<dbReference type="STRING" id="3880.A0A072VPZ1"/>
<keyword evidence="11" id="KW-1185">Reference proteome</keyword>
<feature type="compositionally biased region" description="Polar residues" evidence="6">
    <location>
        <begin position="359"/>
        <end position="377"/>
    </location>
</feature>
<evidence type="ECO:0000259" key="7">
    <source>
        <dbReference type="PROSITE" id="PS50888"/>
    </source>
</evidence>
<evidence type="ECO:0000313" key="11">
    <source>
        <dbReference type="Proteomes" id="UP000002051"/>
    </source>
</evidence>
<dbReference type="InterPro" id="IPR045239">
    <property type="entry name" value="bHLH95_bHLH"/>
</dbReference>
<dbReference type="GO" id="GO:0005634">
    <property type="term" value="C:nucleus"/>
    <property type="evidence" value="ECO:0000318"/>
    <property type="project" value="GO_Central"/>
</dbReference>
<feature type="domain" description="BHLH" evidence="7">
    <location>
        <begin position="411"/>
        <end position="460"/>
    </location>
</feature>
<reference evidence="8 11" key="1">
    <citation type="journal article" date="2011" name="Nature">
        <title>The Medicago genome provides insight into the evolution of rhizobial symbioses.</title>
        <authorList>
            <person name="Young N.D."/>
            <person name="Debelle F."/>
            <person name="Oldroyd G.E."/>
            <person name="Geurts R."/>
            <person name="Cannon S.B."/>
            <person name="Udvardi M.K."/>
            <person name="Benedito V.A."/>
            <person name="Mayer K.F."/>
            <person name="Gouzy J."/>
            <person name="Schoof H."/>
            <person name="Van de Peer Y."/>
            <person name="Proost S."/>
            <person name="Cook D.R."/>
            <person name="Meyers B.C."/>
            <person name="Spannagl M."/>
            <person name="Cheung F."/>
            <person name="De Mita S."/>
            <person name="Krishnakumar V."/>
            <person name="Gundlach H."/>
            <person name="Zhou S."/>
            <person name="Mudge J."/>
            <person name="Bharti A.K."/>
            <person name="Murray J.D."/>
            <person name="Naoumkina M.A."/>
            <person name="Rosen B."/>
            <person name="Silverstein K.A."/>
            <person name="Tang H."/>
            <person name="Rombauts S."/>
            <person name="Zhao P.X."/>
            <person name="Zhou P."/>
            <person name="Barbe V."/>
            <person name="Bardou P."/>
            <person name="Bechner M."/>
            <person name="Bellec A."/>
            <person name="Berger A."/>
            <person name="Berges H."/>
            <person name="Bidwell S."/>
            <person name="Bisseling T."/>
            <person name="Choisne N."/>
            <person name="Couloux A."/>
            <person name="Denny R."/>
            <person name="Deshpande S."/>
            <person name="Dai X."/>
            <person name="Doyle J.J."/>
            <person name="Dudez A.M."/>
            <person name="Farmer A.D."/>
            <person name="Fouteau S."/>
            <person name="Franken C."/>
            <person name="Gibelin C."/>
            <person name="Gish J."/>
            <person name="Goldstein S."/>
            <person name="Gonzalez A.J."/>
            <person name="Green P.J."/>
            <person name="Hallab A."/>
            <person name="Hartog M."/>
            <person name="Hua A."/>
            <person name="Humphray S.J."/>
            <person name="Jeong D.H."/>
            <person name="Jing Y."/>
            <person name="Jocker A."/>
            <person name="Kenton S.M."/>
            <person name="Kim D.J."/>
            <person name="Klee K."/>
            <person name="Lai H."/>
            <person name="Lang C."/>
            <person name="Lin S."/>
            <person name="Macmil S.L."/>
            <person name="Magdelenat G."/>
            <person name="Matthews L."/>
            <person name="McCorrison J."/>
            <person name="Monaghan E.L."/>
            <person name="Mun J.H."/>
            <person name="Najar F.Z."/>
            <person name="Nicholson C."/>
            <person name="Noirot C."/>
            <person name="O'Bleness M."/>
            <person name="Paule C.R."/>
            <person name="Poulain J."/>
            <person name="Prion F."/>
            <person name="Qin B."/>
            <person name="Qu C."/>
            <person name="Retzel E.F."/>
            <person name="Riddle C."/>
            <person name="Sallet E."/>
            <person name="Samain S."/>
            <person name="Samson N."/>
            <person name="Sanders I."/>
            <person name="Saurat O."/>
            <person name="Scarpelli C."/>
            <person name="Schiex T."/>
            <person name="Segurens B."/>
            <person name="Severin A.J."/>
            <person name="Sherrier D.J."/>
            <person name="Shi R."/>
            <person name="Sims S."/>
            <person name="Singer S.R."/>
            <person name="Sinharoy S."/>
            <person name="Sterck L."/>
            <person name="Viollet A."/>
            <person name="Wang B.B."/>
            <person name="Wang K."/>
            <person name="Wang M."/>
            <person name="Wang X."/>
            <person name="Warfsmann J."/>
            <person name="Weissenbach J."/>
            <person name="White D.D."/>
            <person name="White J.D."/>
            <person name="Wiley G.B."/>
            <person name="Wincker P."/>
            <person name="Xing Y."/>
            <person name="Yang L."/>
            <person name="Yao Z."/>
            <person name="Ying F."/>
            <person name="Zhai J."/>
            <person name="Zhou L."/>
            <person name="Zuber A."/>
            <person name="Denarie J."/>
            <person name="Dixon R.A."/>
            <person name="May G.D."/>
            <person name="Schwartz D.C."/>
            <person name="Rogers J."/>
            <person name="Quetier F."/>
            <person name="Town C.D."/>
            <person name="Roe B.A."/>
        </authorList>
    </citation>
    <scope>NUCLEOTIDE SEQUENCE [LARGE SCALE GENOMIC DNA]</scope>
    <source>
        <strain evidence="8">A17</strain>
        <strain evidence="10 11">cv. Jemalong A17</strain>
    </source>
</reference>
<dbReference type="CDD" id="cd11393">
    <property type="entry name" value="bHLH_AtbHLH_like"/>
    <property type="match status" value="1"/>
</dbReference>
<dbReference type="Gramene" id="rna5482">
    <property type="protein sequence ID" value="RHN81440.1"/>
    <property type="gene ID" value="gene5482"/>
</dbReference>
<reference evidence="9" key="4">
    <citation type="journal article" date="2018" name="Nat. Plants">
        <title>Whole-genome landscape of Medicago truncatula symbiotic genes.</title>
        <authorList>
            <person name="Pecrix Y."/>
            <person name="Gamas P."/>
            <person name="Carrere S."/>
        </authorList>
    </citation>
    <scope>NUCLEOTIDE SEQUENCE</scope>
    <source>
        <tissue evidence="9">Leaves</tissue>
    </source>
</reference>
<feature type="compositionally biased region" description="Basic and acidic residues" evidence="6">
    <location>
        <begin position="386"/>
        <end position="409"/>
    </location>
</feature>
<evidence type="ECO:0000256" key="2">
    <source>
        <dbReference type="ARBA" id="ARBA00023015"/>
    </source>
</evidence>
<reference evidence="10" key="3">
    <citation type="submission" date="2015-04" db="UniProtKB">
        <authorList>
            <consortium name="EnsemblPlants"/>
        </authorList>
    </citation>
    <scope>IDENTIFICATION</scope>
    <source>
        <strain evidence="10">cv. Jemalong A17</strain>
    </source>
</reference>
<feature type="region of interest" description="Disordered" evidence="6">
    <location>
        <begin position="347"/>
        <end position="423"/>
    </location>
</feature>
<dbReference type="EMBL" id="PSQE01000001">
    <property type="protein sequence ID" value="RHN81440.1"/>
    <property type="molecule type" value="Genomic_DNA"/>
</dbReference>
<organism evidence="8 11">
    <name type="scientific">Medicago truncatula</name>
    <name type="common">Barrel medic</name>
    <name type="synonym">Medicago tribuloides</name>
    <dbReference type="NCBI Taxonomy" id="3880"/>
    <lineage>
        <taxon>Eukaryota</taxon>
        <taxon>Viridiplantae</taxon>
        <taxon>Streptophyta</taxon>
        <taxon>Embryophyta</taxon>
        <taxon>Tracheophyta</taxon>
        <taxon>Spermatophyta</taxon>
        <taxon>Magnoliopsida</taxon>
        <taxon>eudicotyledons</taxon>
        <taxon>Gunneridae</taxon>
        <taxon>Pentapetalae</taxon>
        <taxon>rosids</taxon>
        <taxon>fabids</taxon>
        <taxon>Fabales</taxon>
        <taxon>Fabaceae</taxon>
        <taxon>Papilionoideae</taxon>
        <taxon>50 kb inversion clade</taxon>
        <taxon>NPAAA clade</taxon>
        <taxon>Hologalegina</taxon>
        <taxon>IRL clade</taxon>
        <taxon>Trifolieae</taxon>
        <taxon>Medicago</taxon>
    </lineage>
</organism>
<evidence type="ECO:0000256" key="6">
    <source>
        <dbReference type="SAM" id="MobiDB-lite"/>
    </source>
</evidence>
<keyword evidence="5" id="KW-0539">Nucleus</keyword>
<evidence type="ECO:0000313" key="9">
    <source>
        <dbReference type="EMBL" id="RHN81440.1"/>
    </source>
</evidence>
<dbReference type="GO" id="GO:0006357">
    <property type="term" value="P:regulation of transcription by RNA polymerase II"/>
    <property type="evidence" value="ECO:0000318"/>
    <property type="project" value="GO_Central"/>
</dbReference>
<dbReference type="ExpressionAtlas" id="A0A072VPZ1">
    <property type="expression patterns" value="differential"/>
</dbReference>
<dbReference type="GO" id="GO:0046983">
    <property type="term" value="F:protein dimerization activity"/>
    <property type="evidence" value="ECO:0007669"/>
    <property type="project" value="InterPro"/>
</dbReference>
<dbReference type="GO" id="GO:0000978">
    <property type="term" value="F:RNA polymerase II cis-regulatory region sequence-specific DNA binding"/>
    <property type="evidence" value="ECO:0000318"/>
    <property type="project" value="GO_Central"/>
</dbReference>
<reference evidence="8 11" key="2">
    <citation type="journal article" date="2014" name="BMC Genomics">
        <title>An improved genome release (version Mt4.0) for the model legume Medicago truncatula.</title>
        <authorList>
            <person name="Tang H."/>
            <person name="Krishnakumar V."/>
            <person name="Bidwell S."/>
            <person name="Rosen B."/>
            <person name="Chan A."/>
            <person name="Zhou S."/>
            <person name="Gentzbittel L."/>
            <person name="Childs K.L."/>
            <person name="Yandell M."/>
            <person name="Gundlach H."/>
            <person name="Mayer K.F."/>
            <person name="Schwartz D.C."/>
            <person name="Town C.D."/>
        </authorList>
    </citation>
    <scope>GENOME REANNOTATION</scope>
    <source>
        <strain evidence="8">A17</strain>
        <strain evidence="10 11">cv. Jemalong A17</strain>
    </source>
</reference>
<name>A0A072VPZ1_MEDTR</name>
<dbReference type="GO" id="GO:0000981">
    <property type="term" value="F:DNA-binding transcription factor activity, RNA polymerase II-specific"/>
    <property type="evidence" value="ECO:0000318"/>
    <property type="project" value="GO_Central"/>
</dbReference>